<reference evidence="1 2" key="1">
    <citation type="journal article" date="2018" name="PLoS Pathog.">
        <title>Evolution of structural diversity of trichothecenes, a family of toxins produced by plant pathogenic and entomopathogenic fungi.</title>
        <authorList>
            <person name="Proctor R.H."/>
            <person name="McCormick S.P."/>
            <person name="Kim H.S."/>
            <person name="Cardoza R.E."/>
            <person name="Stanley A.M."/>
            <person name="Lindo L."/>
            <person name="Kelly A."/>
            <person name="Brown D.W."/>
            <person name="Lee T."/>
            <person name="Vaughan M.M."/>
            <person name="Alexander N.J."/>
            <person name="Busman M."/>
            <person name="Gutierrez S."/>
        </authorList>
    </citation>
    <scope>NUCLEOTIDE SEQUENCE [LARGE SCALE GENOMIC DNA]</scope>
    <source>
        <strain evidence="1 2">NRRL 13405</strain>
    </source>
</reference>
<dbReference type="EMBL" id="PXXK01000176">
    <property type="protein sequence ID" value="RFN49481.1"/>
    <property type="molecule type" value="Genomic_DNA"/>
</dbReference>
<evidence type="ECO:0000313" key="2">
    <source>
        <dbReference type="Proteomes" id="UP000265631"/>
    </source>
</evidence>
<protein>
    <submittedName>
        <fullName evidence="1">Uncharacterized protein</fullName>
    </submittedName>
</protein>
<evidence type="ECO:0000313" key="1">
    <source>
        <dbReference type="EMBL" id="RFN49481.1"/>
    </source>
</evidence>
<sequence>MGIGTMTFPLYIKKMPDNMRFTVTGVKGLNPHNNGDWYYHHSCPATPFTVDLDKREGFIGEFYLAPKSVTQSGQGPKFEVGFTIEGTSPTGVTSSRNGWLTISTDEWGWVARPDKGVITFVFDGSAADQLLFNTPTLTYLDDCNIVVEWLENERAVGMTITSDKTMVKQLCEWAIGGILKGHEKAADWVVGKVW</sequence>
<dbReference type="OrthoDB" id="2383679at2759"/>
<organism evidence="1 2">
    <name type="scientific">Fusarium flagelliforme</name>
    <dbReference type="NCBI Taxonomy" id="2675880"/>
    <lineage>
        <taxon>Eukaryota</taxon>
        <taxon>Fungi</taxon>
        <taxon>Dikarya</taxon>
        <taxon>Ascomycota</taxon>
        <taxon>Pezizomycotina</taxon>
        <taxon>Sordariomycetes</taxon>
        <taxon>Hypocreomycetidae</taxon>
        <taxon>Hypocreales</taxon>
        <taxon>Nectriaceae</taxon>
        <taxon>Fusarium</taxon>
        <taxon>Fusarium incarnatum-equiseti species complex</taxon>
    </lineage>
</organism>
<dbReference type="Proteomes" id="UP000265631">
    <property type="component" value="Unassembled WGS sequence"/>
</dbReference>
<name>A0A395MNF9_9HYPO</name>
<proteinExistence type="predicted"/>
<comment type="caution">
    <text evidence="1">The sequence shown here is derived from an EMBL/GenBank/DDBJ whole genome shotgun (WGS) entry which is preliminary data.</text>
</comment>
<dbReference type="AlphaFoldDB" id="A0A395MNF9"/>
<accession>A0A395MNF9</accession>
<keyword evidence="2" id="KW-1185">Reference proteome</keyword>
<gene>
    <name evidence="1" type="ORF">FIE12Z_6270</name>
</gene>